<dbReference type="SUPFAM" id="SSF161111">
    <property type="entry name" value="Cation efflux protein transmembrane domain-like"/>
    <property type="match status" value="1"/>
</dbReference>
<proteinExistence type="predicted"/>
<dbReference type="GO" id="GO:0016020">
    <property type="term" value="C:membrane"/>
    <property type="evidence" value="ECO:0007669"/>
    <property type="project" value="UniProtKB-SubCell"/>
</dbReference>
<keyword evidence="2" id="KW-0812">Transmembrane</keyword>
<accession>A0A0A0D520</accession>
<dbReference type="EMBL" id="JANX01000251">
    <property type="protein sequence ID" value="KGM32878.1"/>
    <property type="molecule type" value="Genomic_DNA"/>
</dbReference>
<feature type="non-terminal residue" evidence="5">
    <location>
        <position position="1"/>
    </location>
</feature>
<comment type="caution">
    <text evidence="5">The sequence shown here is derived from an EMBL/GenBank/DDBJ whole genome shotgun (WGS) entry which is preliminary data.</text>
</comment>
<dbReference type="Proteomes" id="UP000029995">
    <property type="component" value="Unassembled WGS sequence"/>
</dbReference>
<evidence type="ECO:0000256" key="4">
    <source>
        <dbReference type="ARBA" id="ARBA00023136"/>
    </source>
</evidence>
<sequence>AGARGPIYAALAGDLAVAATKSAAAAWTGGSAMLSEAIHSAVDPGRLMKAYPGITRVFLRPSPPSTPPGP</sequence>
<reference evidence="5 6" key="1">
    <citation type="submission" date="2014-01" db="EMBL/GenBank/DDBJ databases">
        <title>Genome sequence determination for a cystic fibrosis isolate, Inquilinus limosus.</title>
        <authorList>
            <person name="Pino M."/>
            <person name="Di Conza J."/>
            <person name="Gutkind G."/>
        </authorList>
    </citation>
    <scope>NUCLEOTIDE SEQUENCE [LARGE SCALE GENOMIC DNA]</scope>
    <source>
        <strain evidence="5 6">MP06</strain>
    </source>
</reference>
<evidence type="ECO:0000256" key="1">
    <source>
        <dbReference type="ARBA" id="ARBA00004141"/>
    </source>
</evidence>
<keyword evidence="4" id="KW-0472">Membrane</keyword>
<evidence type="ECO:0000256" key="2">
    <source>
        <dbReference type="ARBA" id="ARBA00022692"/>
    </source>
</evidence>
<organism evidence="5 6">
    <name type="scientific">Inquilinus limosus MP06</name>
    <dbReference type="NCBI Taxonomy" id="1398085"/>
    <lineage>
        <taxon>Bacteria</taxon>
        <taxon>Pseudomonadati</taxon>
        <taxon>Pseudomonadota</taxon>
        <taxon>Alphaproteobacteria</taxon>
        <taxon>Rhodospirillales</taxon>
        <taxon>Rhodospirillaceae</taxon>
        <taxon>Inquilinus</taxon>
    </lineage>
</organism>
<evidence type="ECO:0000313" key="5">
    <source>
        <dbReference type="EMBL" id="KGM32878.1"/>
    </source>
</evidence>
<gene>
    <name evidence="5" type="ORF">P409_18840</name>
</gene>
<protein>
    <submittedName>
        <fullName evidence="5">Uncharacterized protein</fullName>
    </submittedName>
</protein>
<dbReference type="AlphaFoldDB" id="A0A0A0D520"/>
<name>A0A0A0D520_9PROT</name>
<keyword evidence="3" id="KW-1133">Transmembrane helix</keyword>
<evidence type="ECO:0000313" key="6">
    <source>
        <dbReference type="Proteomes" id="UP000029995"/>
    </source>
</evidence>
<dbReference type="InterPro" id="IPR027469">
    <property type="entry name" value="Cation_efflux_TMD_sf"/>
</dbReference>
<evidence type="ECO:0000256" key="3">
    <source>
        <dbReference type="ARBA" id="ARBA00022989"/>
    </source>
</evidence>
<comment type="subcellular location">
    <subcellularLocation>
        <location evidence="1">Membrane</location>
        <topology evidence="1">Multi-pass membrane protein</topology>
    </subcellularLocation>
</comment>